<dbReference type="Gene3D" id="1.10.530.10">
    <property type="match status" value="1"/>
</dbReference>
<dbReference type="InterPro" id="IPR043426">
    <property type="entry name" value="MltB-like"/>
</dbReference>
<dbReference type="CDD" id="cd01671">
    <property type="entry name" value="CARD"/>
    <property type="match status" value="1"/>
</dbReference>
<dbReference type="InterPro" id="IPR031304">
    <property type="entry name" value="SLT_2"/>
</dbReference>
<dbReference type="eggNOG" id="COG2951">
    <property type="taxonomic scope" value="Bacteria"/>
</dbReference>
<dbReference type="Gene3D" id="1.10.8.350">
    <property type="entry name" value="Bacterial muramidase"/>
    <property type="match status" value="1"/>
</dbReference>
<feature type="active site" evidence="1">
    <location>
        <position position="137"/>
    </location>
</feature>
<dbReference type="SUPFAM" id="SSF53955">
    <property type="entry name" value="Lysozyme-like"/>
    <property type="match status" value="1"/>
</dbReference>
<dbReference type="GO" id="GO:0009253">
    <property type="term" value="P:peptidoglycan catabolic process"/>
    <property type="evidence" value="ECO:0007669"/>
    <property type="project" value="TreeGrafter"/>
</dbReference>
<gene>
    <name evidence="3" type="ORF">GV64_06850</name>
</gene>
<feature type="domain" description="Transglycosylase SLT" evidence="2">
    <location>
        <begin position="43"/>
        <end position="334"/>
    </location>
</feature>
<dbReference type="CDD" id="cd13399">
    <property type="entry name" value="Slt35-like"/>
    <property type="match status" value="1"/>
</dbReference>
<reference evidence="3 4" key="1">
    <citation type="submission" date="2014-06" db="EMBL/GenBank/DDBJ databases">
        <title>Whole Genome Sequences of Three Symbiotic Endozoicomonas Bacteria.</title>
        <authorList>
            <person name="Neave M.J."/>
            <person name="Apprill A."/>
            <person name="Voolstra C.R."/>
        </authorList>
    </citation>
    <scope>NUCLEOTIDE SEQUENCE [LARGE SCALE GENOMIC DNA]</scope>
    <source>
        <strain evidence="3 4">DSM 22380</strain>
    </source>
</reference>
<dbReference type="PANTHER" id="PTHR30163:SF9">
    <property type="entry name" value="MEMBRANE-BOUND LYTIC MUREIN TRANSGLYCOSYLASE B"/>
    <property type="match status" value="1"/>
</dbReference>
<dbReference type="Proteomes" id="UP000027997">
    <property type="component" value="Unassembled WGS sequence"/>
</dbReference>
<protein>
    <submittedName>
        <fullName evidence="3">Lytic transglycosylase</fullName>
    </submittedName>
</protein>
<dbReference type="STRING" id="305900.GV64_06850"/>
<dbReference type="AlphaFoldDB" id="A0A081K8L4"/>
<dbReference type="GO" id="GO:0008933">
    <property type="term" value="F:peptidoglycan lytic transglycosylase activity"/>
    <property type="evidence" value="ECO:0007669"/>
    <property type="project" value="TreeGrafter"/>
</dbReference>
<dbReference type="InterPro" id="IPR011757">
    <property type="entry name" value="Lytic_transglycosylase_MltB"/>
</dbReference>
<dbReference type="EMBL" id="JOJP01000001">
    <property type="protein sequence ID" value="KEI70490.1"/>
    <property type="molecule type" value="Genomic_DNA"/>
</dbReference>
<organism evidence="3 4">
    <name type="scientific">Endozoicomonas elysicola</name>
    <dbReference type="NCBI Taxonomy" id="305900"/>
    <lineage>
        <taxon>Bacteria</taxon>
        <taxon>Pseudomonadati</taxon>
        <taxon>Pseudomonadota</taxon>
        <taxon>Gammaproteobacteria</taxon>
        <taxon>Oceanospirillales</taxon>
        <taxon>Endozoicomonadaceae</taxon>
        <taxon>Endozoicomonas</taxon>
    </lineage>
</organism>
<proteinExistence type="predicted"/>
<evidence type="ECO:0000313" key="4">
    <source>
        <dbReference type="Proteomes" id="UP000027997"/>
    </source>
</evidence>
<dbReference type="NCBIfam" id="TIGR02282">
    <property type="entry name" value="MltB"/>
    <property type="match status" value="1"/>
</dbReference>
<sequence>MKNFPGVFRNIIRSSLIAAVVSAPASFAVTQEQSSSDYLGRQDVDIFIDELVAENHFSRKELEHILSKAERSERALELISRPAEGTLEWKDYRKIFITQERITKGVGFWEENAQTLANVEKELGVPANIIVAIIGVETYYGRQTGGFKVLDALTTLGFDFPRRGAFFRKELKNFLILAREQNLNIDDLTGSYAGAMGIPQFMPSSYRAYAVDYTGDQQANIWRSDEDAIASVANYLQKHGWKYGNGVAVQAKVSGIKHDQVVSSGLKPDKKLSIVQKAGWAIPNKMVPRSSKVLAMRHEGSTGAEYWVGLHNFYVITRYNRSQMYALAVHQLARELKENYNQSLALQKQVAKDKQG</sequence>
<keyword evidence="4" id="KW-1185">Reference proteome</keyword>
<dbReference type="FunFam" id="1.10.8.350:FF:000001">
    <property type="entry name" value="Lytic murein transglycosylase B"/>
    <property type="match status" value="1"/>
</dbReference>
<name>A0A081K8L4_9GAMM</name>
<comment type="caution">
    <text evidence="3">The sequence shown here is derived from an EMBL/GenBank/DDBJ whole genome shotgun (WGS) entry which is preliminary data.</text>
</comment>
<dbReference type="RefSeq" id="WP_020580931.1">
    <property type="nucleotide sequence ID" value="NZ_JOJP01000001.1"/>
</dbReference>
<evidence type="ECO:0000313" key="3">
    <source>
        <dbReference type="EMBL" id="KEI70490.1"/>
    </source>
</evidence>
<dbReference type="InterPro" id="IPR023346">
    <property type="entry name" value="Lysozyme-like_dom_sf"/>
</dbReference>
<accession>A0A081K8L4</accession>
<evidence type="ECO:0000256" key="1">
    <source>
        <dbReference type="PIRSR" id="PIRSR611757-1"/>
    </source>
</evidence>
<dbReference type="PANTHER" id="PTHR30163">
    <property type="entry name" value="MEMBRANE-BOUND LYTIC MUREIN TRANSGLYCOSYLASE B"/>
    <property type="match status" value="1"/>
</dbReference>
<dbReference type="Pfam" id="PF13406">
    <property type="entry name" value="SLT_2"/>
    <property type="match status" value="1"/>
</dbReference>
<evidence type="ECO:0000259" key="2">
    <source>
        <dbReference type="Pfam" id="PF13406"/>
    </source>
</evidence>